<dbReference type="InterPro" id="IPR032675">
    <property type="entry name" value="LRR_dom_sf"/>
</dbReference>
<keyword evidence="1" id="KW-0732">Signal</keyword>
<evidence type="ECO:0000256" key="1">
    <source>
        <dbReference type="ARBA" id="ARBA00022729"/>
    </source>
</evidence>
<gene>
    <name evidence="3" type="ORF">SAMN05660477_02541</name>
</gene>
<protein>
    <submittedName>
        <fullName evidence="3">Por secretion system C-terminal sorting domain-containing protein</fullName>
    </submittedName>
</protein>
<organism evidence="3 4">
    <name type="scientific">Soonwooa buanensis</name>
    <dbReference type="NCBI Taxonomy" id="619805"/>
    <lineage>
        <taxon>Bacteria</taxon>
        <taxon>Pseudomonadati</taxon>
        <taxon>Bacteroidota</taxon>
        <taxon>Flavobacteriia</taxon>
        <taxon>Flavobacteriales</taxon>
        <taxon>Weeksellaceae</taxon>
        <taxon>Chryseobacterium group</taxon>
        <taxon>Soonwooa</taxon>
    </lineage>
</organism>
<keyword evidence="4" id="KW-1185">Reference proteome</keyword>
<dbReference type="EMBL" id="FUYZ01000009">
    <property type="protein sequence ID" value="SKC02788.1"/>
    <property type="molecule type" value="Genomic_DNA"/>
</dbReference>
<dbReference type="Pfam" id="PF18962">
    <property type="entry name" value="Por_Secre_tail"/>
    <property type="match status" value="1"/>
</dbReference>
<dbReference type="Proteomes" id="UP000191112">
    <property type="component" value="Unassembled WGS sequence"/>
</dbReference>
<evidence type="ECO:0000313" key="3">
    <source>
        <dbReference type="EMBL" id="SKC02788.1"/>
    </source>
</evidence>
<dbReference type="InterPro" id="IPR052595">
    <property type="entry name" value="LRRC69/RLP"/>
</dbReference>
<dbReference type="InterPro" id="IPR026444">
    <property type="entry name" value="Secre_tail"/>
</dbReference>
<reference evidence="3 4" key="1">
    <citation type="submission" date="2017-02" db="EMBL/GenBank/DDBJ databases">
        <authorList>
            <person name="Peterson S.W."/>
        </authorList>
    </citation>
    <scope>NUCLEOTIDE SEQUENCE [LARGE SCALE GENOMIC DNA]</scope>
    <source>
        <strain evidence="3 4">DSM 22323</strain>
    </source>
</reference>
<dbReference type="STRING" id="619805.SAMN05660477_02541"/>
<dbReference type="AlphaFoldDB" id="A0A1T5G2X2"/>
<evidence type="ECO:0000313" key="4">
    <source>
        <dbReference type="Proteomes" id="UP000191112"/>
    </source>
</evidence>
<dbReference type="NCBIfam" id="TIGR04183">
    <property type="entry name" value="Por_Secre_tail"/>
    <property type="match status" value="1"/>
</dbReference>
<proteinExistence type="predicted"/>
<dbReference type="OrthoDB" id="3179827at2"/>
<dbReference type="SUPFAM" id="SSF52058">
    <property type="entry name" value="L domain-like"/>
    <property type="match status" value="2"/>
</dbReference>
<dbReference type="Gene3D" id="3.80.10.10">
    <property type="entry name" value="Ribonuclease Inhibitor"/>
    <property type="match status" value="2"/>
</dbReference>
<sequence length="647" mass="73435">MKQNYFLSIILFFAFALCRAEIPQNEKNALLAIAESLNITNWNDQTPINKWPGVTISNINGADHVTALKPFIPFSNIVINFSEKISELVYLEDLSIEANSSIIKLNFDFKNLINLSLLKNLTVVSRYNKDINVQNSFLNLDSISQLSNLESLKLGLNNNLFTIPSSFLNLPKLKSLYYKNDLKRDIPKEIYNLTNLEELSIDTANLNPDEYEFAAIKNLTNLKYIFLRSNNLAYLPDIFYELKSLESLRIQSSSNNFFVSSATANYANQLKTLSIEADEIFNQSQIWSLKKLEELHLSSYKLELLPAISEVKNLKKLSITPKSSTLKIPKEISELLNLEELLIFNPYVNTYDELDLENIFNIPNLKILVIPINESNMSENVGKLQKLEHLQILAGPKFTIFPEAIGSIKTLKYLDFLSDNAQEAVSFIPNSYKDWPLLEQFWSQRKMVGDITNRFISSPNLKTIAIDPFLEEQVSALKGTLNLCNNKDVSIIVVNKTEIDTVDLRNNEHIKNSTLGYANFIDTKVSKFIVDDVEQFNALVASGRIKIQSTAPNGYEVVTSTESCEKPLGNYDLAFNKTIIYPNPTKNIINFKTNHKIEDAQITSISGQIFNINISKNQADLSTLSSGIYILKWKENGVLKTEKIIKK</sequence>
<feature type="domain" description="Secretion system C-terminal sorting" evidence="2">
    <location>
        <begin position="580"/>
        <end position="645"/>
    </location>
</feature>
<dbReference type="RefSeq" id="WP_079667734.1">
    <property type="nucleotide sequence ID" value="NZ_FUYZ01000009.1"/>
</dbReference>
<dbReference type="PANTHER" id="PTHR48057">
    <property type="entry name" value="LEUCINE-RICH REPEAT SERINE/THREONINE-PROTEIN KINASE 1"/>
    <property type="match status" value="1"/>
</dbReference>
<name>A0A1T5G2X2_9FLAO</name>
<dbReference type="PANTHER" id="PTHR48057:SF7">
    <property type="entry name" value="LEUCINE-RICH REPEAT SERINE_THREONINE-PROTEIN KINASE 1"/>
    <property type="match status" value="1"/>
</dbReference>
<evidence type="ECO:0000259" key="2">
    <source>
        <dbReference type="Pfam" id="PF18962"/>
    </source>
</evidence>
<accession>A0A1T5G2X2</accession>